<dbReference type="CDD" id="cd01166">
    <property type="entry name" value="KdgK"/>
    <property type="match status" value="1"/>
</dbReference>
<feature type="domain" description="Carbohydrate kinase PfkB" evidence="3">
    <location>
        <begin position="7"/>
        <end position="292"/>
    </location>
</feature>
<dbReference type="PANTHER" id="PTHR10584:SF166">
    <property type="entry name" value="RIBOKINASE"/>
    <property type="match status" value="1"/>
</dbReference>
<dbReference type="Pfam" id="PF00294">
    <property type="entry name" value="PfkB"/>
    <property type="match status" value="1"/>
</dbReference>
<keyword evidence="2 4" id="KW-0418">Kinase</keyword>
<evidence type="ECO:0000259" key="3">
    <source>
        <dbReference type="Pfam" id="PF00294"/>
    </source>
</evidence>
<protein>
    <submittedName>
        <fullName evidence="4">Ribokinase</fullName>
    </submittedName>
</protein>
<dbReference type="Proteomes" id="UP000287352">
    <property type="component" value="Unassembled WGS sequence"/>
</dbReference>
<keyword evidence="1" id="KW-0808">Transferase</keyword>
<proteinExistence type="predicted"/>
<name>A0A402A471_9CHLR</name>
<evidence type="ECO:0000256" key="1">
    <source>
        <dbReference type="ARBA" id="ARBA00022679"/>
    </source>
</evidence>
<dbReference type="AlphaFoldDB" id="A0A402A471"/>
<dbReference type="PROSITE" id="PS00584">
    <property type="entry name" value="PFKB_KINASES_2"/>
    <property type="match status" value="1"/>
</dbReference>
<evidence type="ECO:0000313" key="4">
    <source>
        <dbReference type="EMBL" id="GCE13856.1"/>
    </source>
</evidence>
<dbReference type="PANTHER" id="PTHR10584">
    <property type="entry name" value="SUGAR KINASE"/>
    <property type="match status" value="1"/>
</dbReference>
<dbReference type="GO" id="GO:0016301">
    <property type="term" value="F:kinase activity"/>
    <property type="evidence" value="ECO:0007669"/>
    <property type="project" value="UniProtKB-KW"/>
</dbReference>
<accession>A0A402A471</accession>
<dbReference type="SUPFAM" id="SSF53613">
    <property type="entry name" value="Ribokinase-like"/>
    <property type="match status" value="1"/>
</dbReference>
<dbReference type="InterPro" id="IPR029056">
    <property type="entry name" value="Ribokinase-like"/>
</dbReference>
<gene>
    <name evidence="4" type="ORF">KTT_37150</name>
</gene>
<dbReference type="InterPro" id="IPR002173">
    <property type="entry name" value="Carboh/pur_kinase_PfkB_CS"/>
</dbReference>
<organism evidence="4 5">
    <name type="scientific">Tengunoibacter tsumagoiensis</name>
    <dbReference type="NCBI Taxonomy" id="2014871"/>
    <lineage>
        <taxon>Bacteria</taxon>
        <taxon>Bacillati</taxon>
        <taxon>Chloroflexota</taxon>
        <taxon>Ktedonobacteria</taxon>
        <taxon>Ktedonobacterales</taxon>
        <taxon>Dictyobacteraceae</taxon>
        <taxon>Tengunoibacter</taxon>
    </lineage>
</organism>
<reference evidence="5" key="1">
    <citation type="submission" date="2018-12" db="EMBL/GenBank/DDBJ databases">
        <title>Tengunoibacter tsumagoiensis gen. nov., sp. nov., Dictyobacter kobayashii sp. nov., D. alpinus sp. nov., and D. joshuensis sp. nov. and description of Dictyobacteraceae fam. nov. within the order Ktedonobacterales isolated from Tengu-no-mugimeshi.</title>
        <authorList>
            <person name="Wang C.M."/>
            <person name="Zheng Y."/>
            <person name="Sakai Y."/>
            <person name="Toyoda A."/>
            <person name="Minakuchi Y."/>
            <person name="Abe K."/>
            <person name="Yokota A."/>
            <person name="Yabe S."/>
        </authorList>
    </citation>
    <scope>NUCLEOTIDE SEQUENCE [LARGE SCALE GENOMIC DNA]</scope>
    <source>
        <strain evidence="5">Uno3</strain>
    </source>
</reference>
<evidence type="ECO:0000256" key="2">
    <source>
        <dbReference type="ARBA" id="ARBA00022777"/>
    </source>
</evidence>
<dbReference type="Gene3D" id="3.40.1190.20">
    <property type="match status" value="1"/>
</dbReference>
<dbReference type="InterPro" id="IPR011611">
    <property type="entry name" value="PfkB_dom"/>
</dbReference>
<dbReference type="GO" id="GO:0005829">
    <property type="term" value="C:cytosol"/>
    <property type="evidence" value="ECO:0007669"/>
    <property type="project" value="TreeGrafter"/>
</dbReference>
<sequence length="307" mass="32671">MKTKELDVIVVAEINVDIIVAGMQRLPMPGTEHLVESIELTAGSSGVLTATALAALGLRVGLCGLVGDDLFGHYMVEHLQRWHIDTAGVLCDPTMRTGAGVILSTLEDRAILTYSGTIAQLRLEDVRMDQVARARHLHLSSYFLQTALQPDVPTLLQRSKALGLTTSLDPGYDPAEQWKMEGVLEWLDLFLPNLDEARALTGMSTITDALKRLASQTPGVAIKAGQLGATAIKDAEYRQDPGFSVQVIDTTGAGDAFNAGFIAAMLAGENLGDCLRRGNACGALTAAHRGGSGGFTRSDVERLLSST</sequence>
<comment type="caution">
    <text evidence="4">The sequence shown here is derived from an EMBL/GenBank/DDBJ whole genome shotgun (WGS) entry which is preliminary data.</text>
</comment>
<evidence type="ECO:0000313" key="5">
    <source>
        <dbReference type="Proteomes" id="UP000287352"/>
    </source>
</evidence>
<dbReference type="EMBL" id="BIFR01000001">
    <property type="protein sequence ID" value="GCE13856.1"/>
    <property type="molecule type" value="Genomic_DNA"/>
</dbReference>
<dbReference type="OrthoDB" id="9813569at2"/>
<dbReference type="RefSeq" id="WP_126581349.1">
    <property type="nucleotide sequence ID" value="NZ_BIFR01000001.1"/>
</dbReference>
<keyword evidence="5" id="KW-1185">Reference proteome</keyword>